<dbReference type="InterPro" id="IPR001279">
    <property type="entry name" value="Metallo-B-lactamas"/>
</dbReference>
<dbReference type="GO" id="GO:0016787">
    <property type="term" value="F:hydrolase activity"/>
    <property type="evidence" value="ECO:0007669"/>
    <property type="project" value="UniProtKB-KW"/>
</dbReference>
<dbReference type="STRING" id="29341.RSJ17_08625"/>
<proteinExistence type="predicted"/>
<protein>
    <submittedName>
        <fullName evidence="6">Metallo-beta-lactamase superfamily protein</fullName>
    </submittedName>
</protein>
<evidence type="ECO:0000256" key="2">
    <source>
        <dbReference type="ARBA" id="ARBA00022723"/>
    </source>
</evidence>
<evidence type="ECO:0000256" key="1">
    <source>
        <dbReference type="ARBA" id="ARBA00001947"/>
    </source>
</evidence>
<evidence type="ECO:0000256" key="3">
    <source>
        <dbReference type="ARBA" id="ARBA00022801"/>
    </source>
</evidence>
<dbReference type="AlphaFoldDB" id="A0A0C1RAP1"/>
<organism evidence="6 7">
    <name type="scientific">Clostridium argentinense CDC 2741</name>
    <dbReference type="NCBI Taxonomy" id="1418104"/>
    <lineage>
        <taxon>Bacteria</taxon>
        <taxon>Bacillati</taxon>
        <taxon>Bacillota</taxon>
        <taxon>Clostridia</taxon>
        <taxon>Eubacteriales</taxon>
        <taxon>Clostridiaceae</taxon>
        <taxon>Clostridium</taxon>
    </lineage>
</organism>
<gene>
    <name evidence="6" type="ORF">U732_2987</name>
</gene>
<comment type="caution">
    <text evidence="6">The sequence shown here is derived from an EMBL/GenBank/DDBJ whole genome shotgun (WGS) entry which is preliminary data.</text>
</comment>
<reference evidence="6 7" key="1">
    <citation type="journal article" date="2015" name="Infect. Genet. Evol.">
        <title>Genomic sequences of six botulinum neurotoxin-producing strains representing three clostridial species illustrate the mobility and diversity of botulinum neurotoxin genes.</title>
        <authorList>
            <person name="Smith T.J."/>
            <person name="Hill K.K."/>
            <person name="Xie G."/>
            <person name="Foley B.T."/>
            <person name="Williamson C.H."/>
            <person name="Foster J.T."/>
            <person name="Johnson S.L."/>
            <person name="Chertkov O."/>
            <person name="Teshima H."/>
            <person name="Gibbons H.S."/>
            <person name="Johnsky L.A."/>
            <person name="Karavis M.A."/>
            <person name="Smith L.A."/>
        </authorList>
    </citation>
    <scope>NUCLEOTIDE SEQUENCE [LARGE SCALE GENOMIC DNA]</scope>
    <source>
        <strain evidence="6 7">CDC 2741</strain>
    </source>
</reference>
<dbReference type="SMART" id="SM00849">
    <property type="entry name" value="Lactamase_B"/>
    <property type="match status" value="1"/>
</dbReference>
<keyword evidence="7" id="KW-1185">Reference proteome</keyword>
<evidence type="ECO:0000313" key="6">
    <source>
        <dbReference type="EMBL" id="KIE47476.1"/>
    </source>
</evidence>
<dbReference type="RefSeq" id="WP_039631351.1">
    <property type="nucleotide sequence ID" value="NZ_AYSO01000014.1"/>
</dbReference>
<dbReference type="GO" id="GO:0046872">
    <property type="term" value="F:metal ion binding"/>
    <property type="evidence" value="ECO:0007669"/>
    <property type="project" value="UniProtKB-KW"/>
</dbReference>
<dbReference type="PANTHER" id="PTHR46233">
    <property type="entry name" value="HYDROXYACYLGLUTATHIONE HYDROLASE GLOC"/>
    <property type="match status" value="1"/>
</dbReference>
<dbReference type="EMBL" id="AYSO01000014">
    <property type="protein sequence ID" value="KIE47476.1"/>
    <property type="molecule type" value="Genomic_DNA"/>
</dbReference>
<dbReference type="InterPro" id="IPR036866">
    <property type="entry name" value="RibonucZ/Hydroxyglut_hydro"/>
</dbReference>
<sequence length="202" mass="22028">MVIKRVVAGIYGANCYIIMDEDTREAVVLDPGGDVDDIEKAIISLGAEVKYILLTHGHLDHTGGVDELYNIFNSKVGISEKDHILMERGTYVYGAEIAAGISLFLKEKDQIKCGNFVVECIETPGHTPGGLCFKIDNNLFTGDTLFTGSIGRTDLVGGDYETLMESIKKKIMILPEDTVVYPGHGPSSTLAKERLMNPFIKG</sequence>
<evidence type="ECO:0000256" key="4">
    <source>
        <dbReference type="ARBA" id="ARBA00022833"/>
    </source>
</evidence>
<dbReference type="Proteomes" id="UP000031366">
    <property type="component" value="Unassembled WGS sequence"/>
</dbReference>
<dbReference type="PANTHER" id="PTHR46233:SF3">
    <property type="entry name" value="HYDROXYACYLGLUTATHIONE HYDROLASE GLOC"/>
    <property type="match status" value="1"/>
</dbReference>
<accession>A0A0C1RAP1</accession>
<feature type="domain" description="Metallo-beta-lactamase" evidence="5">
    <location>
        <begin position="12"/>
        <end position="184"/>
    </location>
</feature>
<keyword evidence="2" id="KW-0479">Metal-binding</keyword>
<dbReference type="Pfam" id="PF00753">
    <property type="entry name" value="Lactamase_B"/>
    <property type="match status" value="1"/>
</dbReference>
<dbReference type="CDD" id="cd06262">
    <property type="entry name" value="metallo-hydrolase-like_MBL-fold"/>
    <property type="match status" value="1"/>
</dbReference>
<evidence type="ECO:0000259" key="5">
    <source>
        <dbReference type="SMART" id="SM00849"/>
    </source>
</evidence>
<keyword evidence="3" id="KW-0378">Hydrolase</keyword>
<dbReference type="InterPro" id="IPR051453">
    <property type="entry name" value="MBL_Glyoxalase_II"/>
</dbReference>
<dbReference type="Gene3D" id="3.60.15.10">
    <property type="entry name" value="Ribonuclease Z/Hydroxyacylglutathione hydrolase-like"/>
    <property type="match status" value="1"/>
</dbReference>
<comment type="cofactor">
    <cofactor evidence="1">
        <name>Zn(2+)</name>
        <dbReference type="ChEBI" id="CHEBI:29105"/>
    </cofactor>
</comment>
<keyword evidence="4" id="KW-0862">Zinc</keyword>
<name>A0A0C1RAP1_9CLOT</name>
<dbReference type="OrthoDB" id="9802248at2"/>
<dbReference type="SUPFAM" id="SSF56281">
    <property type="entry name" value="Metallo-hydrolase/oxidoreductase"/>
    <property type="match status" value="1"/>
</dbReference>
<evidence type="ECO:0000313" key="7">
    <source>
        <dbReference type="Proteomes" id="UP000031366"/>
    </source>
</evidence>